<dbReference type="SUPFAM" id="SSF50891">
    <property type="entry name" value="Cyclophilin-like"/>
    <property type="match status" value="1"/>
</dbReference>
<dbReference type="Pfam" id="PF02626">
    <property type="entry name" value="CT_A_B"/>
    <property type="match status" value="1"/>
</dbReference>
<evidence type="ECO:0000313" key="6">
    <source>
        <dbReference type="Proteomes" id="UP000515511"/>
    </source>
</evidence>
<proteinExistence type="predicted"/>
<dbReference type="AlphaFoldDB" id="A0A7G6YE43"/>
<keyword evidence="1" id="KW-0547">Nucleotide-binding</keyword>
<dbReference type="InterPro" id="IPR029000">
    <property type="entry name" value="Cyclophilin-like_dom_sf"/>
</dbReference>
<sequence>MQILAAGFAAVTDLGRFQGPSLGLSVNGALDQLSARTANILVGNADNAALIELTASELVFVCDSDQLVSVTGADVEVRVDGMLSPMRTPLSVRAGWTVSVRVLGRGLRAYIAVHGGLQAPTLLGSCAPDSMIGFGIRLTAGDDIPEQGHGCAVPTNPFLGGAVFSFDVPATAYDSRPVIPVTDGPDLEEFGASAALLYSDVFSVGARSNHVGLRLSGRPPHRETTGEVLSRGVPVGAIEVPSTTDLLLLHRGRGVTAGYPVLAVVTGAGLDRVAQLRPGDIVRFRRSTLDAATQTHLEQHLAVERFRQHCWNALRENGIDDLGVGDLSQTELISTN</sequence>
<dbReference type="PANTHER" id="PTHR43309:SF3">
    <property type="entry name" value="5-OXOPROLINASE SUBUNIT C"/>
    <property type="match status" value="1"/>
</dbReference>
<accession>A0A7G6YE43</accession>
<dbReference type="GO" id="GO:0005524">
    <property type="term" value="F:ATP binding"/>
    <property type="evidence" value="ECO:0007669"/>
    <property type="project" value="UniProtKB-KW"/>
</dbReference>
<dbReference type="Proteomes" id="UP000515511">
    <property type="component" value="Chromosome"/>
</dbReference>
<keyword evidence="5" id="KW-0808">Transferase</keyword>
<dbReference type="InterPro" id="IPR052708">
    <property type="entry name" value="PxpC"/>
</dbReference>
<keyword evidence="2" id="KW-0378">Hydrolase</keyword>
<dbReference type="KEGG" id="lse:F1C12_17635"/>
<dbReference type="SMART" id="SM00797">
    <property type="entry name" value="AHS2"/>
    <property type="match status" value="1"/>
</dbReference>
<keyword evidence="3" id="KW-0067">ATP-binding</keyword>
<evidence type="ECO:0000256" key="3">
    <source>
        <dbReference type="ARBA" id="ARBA00022840"/>
    </source>
</evidence>
<evidence type="ECO:0000259" key="4">
    <source>
        <dbReference type="SMART" id="SM00797"/>
    </source>
</evidence>
<evidence type="ECO:0000256" key="1">
    <source>
        <dbReference type="ARBA" id="ARBA00022741"/>
    </source>
</evidence>
<dbReference type="RefSeq" id="WP_185276198.1">
    <property type="nucleotide sequence ID" value="NZ_CP043641.1"/>
</dbReference>
<evidence type="ECO:0000256" key="2">
    <source>
        <dbReference type="ARBA" id="ARBA00022801"/>
    </source>
</evidence>
<protein>
    <submittedName>
        <fullName evidence="5">Biotin-dependent carboxyltransferase family protein</fullName>
    </submittedName>
</protein>
<dbReference type="PANTHER" id="PTHR43309">
    <property type="entry name" value="5-OXOPROLINASE SUBUNIT C"/>
    <property type="match status" value="1"/>
</dbReference>
<name>A0A7G6YE43_9MICO</name>
<dbReference type="GO" id="GO:0016787">
    <property type="term" value="F:hydrolase activity"/>
    <property type="evidence" value="ECO:0007669"/>
    <property type="project" value="UniProtKB-KW"/>
</dbReference>
<dbReference type="InterPro" id="IPR003778">
    <property type="entry name" value="CT_A_B"/>
</dbReference>
<organism evidence="5 6">
    <name type="scientific">Leifsonia shinshuensis</name>
    <dbReference type="NCBI Taxonomy" id="150026"/>
    <lineage>
        <taxon>Bacteria</taxon>
        <taxon>Bacillati</taxon>
        <taxon>Actinomycetota</taxon>
        <taxon>Actinomycetes</taxon>
        <taxon>Micrococcales</taxon>
        <taxon>Microbacteriaceae</taxon>
        <taxon>Leifsonia</taxon>
    </lineage>
</organism>
<reference evidence="6" key="1">
    <citation type="submission" date="2019-09" db="EMBL/GenBank/DDBJ databases">
        <title>Antimicrobial potential of Antarctic Bacteria.</title>
        <authorList>
            <person name="Benaud N."/>
            <person name="Edwards R.J."/>
            <person name="Ferrari B.C."/>
        </authorList>
    </citation>
    <scope>NUCLEOTIDE SEQUENCE [LARGE SCALE GENOMIC DNA]</scope>
    <source>
        <strain evidence="6">INR9</strain>
    </source>
</reference>
<gene>
    <name evidence="5" type="ORF">F1C12_17635</name>
</gene>
<dbReference type="GO" id="GO:0016740">
    <property type="term" value="F:transferase activity"/>
    <property type="evidence" value="ECO:0007669"/>
    <property type="project" value="UniProtKB-KW"/>
</dbReference>
<evidence type="ECO:0000313" key="5">
    <source>
        <dbReference type="EMBL" id="QNE36758.1"/>
    </source>
</evidence>
<feature type="domain" description="Carboxyltransferase" evidence="4">
    <location>
        <begin position="21"/>
        <end position="302"/>
    </location>
</feature>
<dbReference type="Gene3D" id="2.40.100.10">
    <property type="entry name" value="Cyclophilin-like"/>
    <property type="match status" value="1"/>
</dbReference>
<dbReference type="EMBL" id="CP043641">
    <property type="protein sequence ID" value="QNE36758.1"/>
    <property type="molecule type" value="Genomic_DNA"/>
</dbReference>